<feature type="domain" description="CYTH" evidence="1">
    <location>
        <begin position="1"/>
        <end position="163"/>
    </location>
</feature>
<reference evidence="2" key="1">
    <citation type="journal article" date="2020" name="Nature">
        <title>Giant virus diversity and host interactions through global metagenomics.</title>
        <authorList>
            <person name="Schulz F."/>
            <person name="Roux S."/>
            <person name="Paez-Espino D."/>
            <person name="Jungbluth S."/>
            <person name="Walsh D.A."/>
            <person name="Denef V.J."/>
            <person name="McMahon K.D."/>
            <person name="Konstantinidis K.T."/>
            <person name="Eloe-Fadrosh E.A."/>
            <person name="Kyrpides N.C."/>
            <person name="Woyke T."/>
        </authorList>
    </citation>
    <scope>NUCLEOTIDE SEQUENCE</scope>
    <source>
        <strain evidence="2">GVMAG-M-3300023179-4</strain>
    </source>
</reference>
<dbReference type="PROSITE" id="PS51707">
    <property type="entry name" value="CYTH"/>
    <property type="match status" value="1"/>
</dbReference>
<protein>
    <recommendedName>
        <fullName evidence="1">CYTH domain-containing protein</fullName>
    </recommendedName>
</protein>
<dbReference type="SUPFAM" id="SSF55154">
    <property type="entry name" value="CYTH-like phosphatases"/>
    <property type="match status" value="1"/>
</dbReference>
<evidence type="ECO:0000259" key="1">
    <source>
        <dbReference type="PROSITE" id="PS51707"/>
    </source>
</evidence>
<dbReference type="InterPro" id="IPR033469">
    <property type="entry name" value="CYTH-like_dom_sf"/>
</dbReference>
<dbReference type="Gene3D" id="2.40.320.10">
    <property type="entry name" value="Hypothetical Protein Pfu-838710-001"/>
    <property type="match status" value="1"/>
</dbReference>
<dbReference type="InterPro" id="IPR023577">
    <property type="entry name" value="CYTH_domain"/>
</dbReference>
<proteinExistence type="predicted"/>
<name>A0A6C0GZI0_9ZZZZ</name>
<accession>A0A6C0GZI0</accession>
<evidence type="ECO:0000313" key="2">
    <source>
        <dbReference type="EMBL" id="QHT73711.1"/>
    </source>
</evidence>
<sequence>MEEIEGKFLNININDLRKKLKLNNAKKIHKMMLYKRYVFHLLSGEKGYIRTRQENKKVTITVKKYPKDSKFATESEVVIDGTLEQSRDFLLAQGYKLKAYQETLREKWSLGDCLEIAIDSVPGIPSYVELECKSEKEIKRVAKLLDLDYSKIEYGAYDKQFVDYYGMLKEDINNAIASLTFKNIDKELKNYIKKNNELLKQTKKDHLELITKNKIK</sequence>
<dbReference type="EMBL" id="MN739831">
    <property type="protein sequence ID" value="QHT73711.1"/>
    <property type="molecule type" value="Genomic_DNA"/>
</dbReference>
<organism evidence="2">
    <name type="scientific">viral metagenome</name>
    <dbReference type="NCBI Taxonomy" id="1070528"/>
    <lineage>
        <taxon>unclassified sequences</taxon>
        <taxon>metagenomes</taxon>
        <taxon>organismal metagenomes</taxon>
    </lineage>
</organism>
<dbReference type="AlphaFoldDB" id="A0A6C0GZI0"/>